<sequence length="318" mass="34682">MRFTTVAVTISFVAAACFQAASDKAILQPHNVIAGMFKGITYSPFSGSGVALQNSEIEKHMTTMCSLTERIRLYSADGDLAAKVFTALNKVCPGMEVIYGLWHDPAQPDRLRQDKKAFLQTMDDDSNRKRVTHVTVGNESVMKAITANGDVAAVVSTITSTIGEVRSHWASRKWGNILVGTVDIDTTYYSHPALVEAVDFVGINIQPKFTDQVFTTGTDAAVWSFSKYGEIVSKLATKKPIVVTEIGYPTKDKTMLRNFVNALLTGASEQGIDYCYFEFKDAGFKSGDEATYGLFDSAGLQPKFQFNTAGQTVKSNIG</sequence>
<dbReference type="GO" id="GO:0009986">
    <property type="term" value="C:cell surface"/>
    <property type="evidence" value="ECO:0007669"/>
    <property type="project" value="TreeGrafter"/>
</dbReference>
<keyword evidence="9" id="KW-0119">Carbohydrate metabolism</keyword>
<evidence type="ECO:0000256" key="13">
    <source>
        <dbReference type="ARBA" id="ARBA00042373"/>
    </source>
</evidence>
<dbReference type="GO" id="GO:0000272">
    <property type="term" value="P:polysaccharide catabolic process"/>
    <property type="evidence" value="ECO:0007669"/>
    <property type="project" value="UniProtKB-KW"/>
</dbReference>
<dbReference type="GO" id="GO:0005576">
    <property type="term" value="C:extracellular region"/>
    <property type="evidence" value="ECO:0007669"/>
    <property type="project" value="TreeGrafter"/>
</dbReference>
<comment type="catalytic activity">
    <reaction evidence="1">
        <text>Hydrolysis of (1-&gt;3)-beta-D-glucosidic linkages in (1-&gt;3)-beta-D-glucans.</text>
        <dbReference type="EC" id="3.2.1.39"/>
    </reaction>
</comment>
<evidence type="ECO:0000256" key="7">
    <source>
        <dbReference type="ARBA" id="ARBA00023136"/>
    </source>
</evidence>
<keyword evidence="11" id="KW-0624">Polysaccharide degradation</keyword>
<comment type="caution">
    <text evidence="16">The sequence shown here is derived from an EMBL/GenBank/DDBJ whole genome shotgun (WGS) entry which is preliminary data.</text>
</comment>
<dbReference type="PANTHER" id="PTHR16631:SF17">
    <property type="entry name" value="GLUCAN ENDO-1,3-BETA-GLUCOSIDASE BTGC"/>
    <property type="match status" value="1"/>
</dbReference>
<dbReference type="AlphaFoldDB" id="A0A9W8EG84"/>
<dbReference type="GO" id="GO:0042973">
    <property type="term" value="F:glucan endo-1,3-beta-D-glucosidase activity"/>
    <property type="evidence" value="ECO:0007669"/>
    <property type="project" value="UniProtKB-EC"/>
</dbReference>
<comment type="similarity">
    <text evidence="3">Belongs to the glycosyl hydrolase 17 family.</text>
</comment>
<dbReference type="GO" id="GO:0005886">
    <property type="term" value="C:plasma membrane"/>
    <property type="evidence" value="ECO:0007669"/>
    <property type="project" value="UniProtKB-SubCell"/>
</dbReference>
<keyword evidence="17" id="KW-1185">Reference proteome</keyword>
<dbReference type="GO" id="GO:0009277">
    <property type="term" value="C:fungal-type cell wall"/>
    <property type="evidence" value="ECO:0007669"/>
    <property type="project" value="TreeGrafter"/>
</dbReference>
<dbReference type="EMBL" id="JANBQB010000002">
    <property type="protein sequence ID" value="KAJ1985287.1"/>
    <property type="molecule type" value="Genomic_DNA"/>
</dbReference>
<evidence type="ECO:0000256" key="9">
    <source>
        <dbReference type="ARBA" id="ARBA00023277"/>
    </source>
</evidence>
<evidence type="ECO:0000256" key="1">
    <source>
        <dbReference type="ARBA" id="ARBA00000382"/>
    </source>
</evidence>
<dbReference type="SUPFAM" id="SSF51445">
    <property type="entry name" value="(Trans)glycosidases"/>
    <property type="match status" value="1"/>
</dbReference>
<evidence type="ECO:0000256" key="4">
    <source>
        <dbReference type="ARBA" id="ARBA00012780"/>
    </source>
</evidence>
<dbReference type="OrthoDB" id="77201at2759"/>
<keyword evidence="10" id="KW-0961">Cell wall biogenesis/degradation</keyword>
<dbReference type="PANTHER" id="PTHR16631">
    <property type="entry name" value="GLUCAN 1,3-BETA-GLUCOSIDASE"/>
    <property type="match status" value="1"/>
</dbReference>
<evidence type="ECO:0000256" key="10">
    <source>
        <dbReference type="ARBA" id="ARBA00023316"/>
    </source>
</evidence>
<accession>A0A9W8EG84</accession>
<dbReference type="Proteomes" id="UP001151582">
    <property type="component" value="Unassembled WGS sequence"/>
</dbReference>
<feature type="signal peptide" evidence="15">
    <location>
        <begin position="1"/>
        <end position="15"/>
    </location>
</feature>
<dbReference type="InterPro" id="IPR050732">
    <property type="entry name" value="Beta-glucan_modifiers"/>
</dbReference>
<evidence type="ECO:0000256" key="12">
    <source>
        <dbReference type="ARBA" id="ARBA00037649"/>
    </source>
</evidence>
<dbReference type="Gene3D" id="3.20.20.80">
    <property type="entry name" value="Glycosidases"/>
    <property type="match status" value="1"/>
</dbReference>
<comment type="subcellular location">
    <subcellularLocation>
        <location evidence="2">Cell membrane</location>
        <topology evidence="2">Single-pass type II membrane protein</topology>
    </subcellularLocation>
</comment>
<evidence type="ECO:0000256" key="5">
    <source>
        <dbReference type="ARBA" id="ARBA00022475"/>
    </source>
</evidence>
<organism evidence="16 17">
    <name type="scientific">Dimargaris verticillata</name>
    <dbReference type="NCBI Taxonomy" id="2761393"/>
    <lineage>
        <taxon>Eukaryota</taxon>
        <taxon>Fungi</taxon>
        <taxon>Fungi incertae sedis</taxon>
        <taxon>Zoopagomycota</taxon>
        <taxon>Kickxellomycotina</taxon>
        <taxon>Dimargaritomycetes</taxon>
        <taxon>Dimargaritales</taxon>
        <taxon>Dimargaritaceae</taxon>
        <taxon>Dimargaris</taxon>
    </lineage>
</organism>
<evidence type="ECO:0000256" key="8">
    <source>
        <dbReference type="ARBA" id="ARBA00023180"/>
    </source>
</evidence>
<keyword evidence="15" id="KW-0732">Signal</keyword>
<keyword evidence="7" id="KW-0472">Membrane</keyword>
<dbReference type="GO" id="GO:0071555">
    <property type="term" value="P:cell wall organization"/>
    <property type="evidence" value="ECO:0007669"/>
    <property type="project" value="UniProtKB-KW"/>
</dbReference>
<evidence type="ECO:0000256" key="6">
    <source>
        <dbReference type="ARBA" id="ARBA00022801"/>
    </source>
</evidence>
<protein>
    <recommendedName>
        <fullName evidence="4">glucan endo-1,3-beta-D-glucosidase</fullName>
        <ecNumber evidence="4">3.2.1.39</ecNumber>
    </recommendedName>
    <alternativeName>
        <fullName evidence="14">Endo-1,3-beta-glucanase btgC</fullName>
    </alternativeName>
    <alternativeName>
        <fullName evidence="13">Laminarinase btgC</fullName>
    </alternativeName>
</protein>
<name>A0A9W8EG84_9FUNG</name>
<keyword evidence="6" id="KW-0378">Hydrolase</keyword>
<evidence type="ECO:0000313" key="16">
    <source>
        <dbReference type="EMBL" id="KAJ1985287.1"/>
    </source>
</evidence>
<evidence type="ECO:0000313" key="17">
    <source>
        <dbReference type="Proteomes" id="UP001151582"/>
    </source>
</evidence>
<evidence type="ECO:0000256" key="3">
    <source>
        <dbReference type="ARBA" id="ARBA00008773"/>
    </source>
</evidence>
<evidence type="ECO:0000256" key="14">
    <source>
        <dbReference type="ARBA" id="ARBA00043078"/>
    </source>
</evidence>
<keyword evidence="8" id="KW-0325">Glycoprotein</keyword>
<evidence type="ECO:0000256" key="15">
    <source>
        <dbReference type="SAM" id="SignalP"/>
    </source>
</evidence>
<comment type="function">
    <text evidence="12">Glucanases play a role in cell expansion during growth, in cell-cell fusion during mating, and in spore release during sporulation. This enzyme may be involved in beta-glucan degradation. Active on laminarin and lichenan.</text>
</comment>
<keyword evidence="5" id="KW-1003">Cell membrane</keyword>
<gene>
    <name evidence="16" type="ORF">H4R34_000108</name>
</gene>
<feature type="chain" id="PRO_5040740120" description="glucan endo-1,3-beta-D-glucosidase" evidence="15">
    <location>
        <begin position="16"/>
        <end position="318"/>
    </location>
</feature>
<dbReference type="InterPro" id="IPR017853">
    <property type="entry name" value="GH"/>
</dbReference>
<proteinExistence type="inferred from homology"/>
<reference evidence="16" key="1">
    <citation type="submission" date="2022-07" db="EMBL/GenBank/DDBJ databases">
        <title>Phylogenomic reconstructions and comparative analyses of Kickxellomycotina fungi.</title>
        <authorList>
            <person name="Reynolds N.K."/>
            <person name="Stajich J.E."/>
            <person name="Barry K."/>
            <person name="Grigoriev I.V."/>
            <person name="Crous P."/>
            <person name="Smith M.E."/>
        </authorList>
    </citation>
    <scope>NUCLEOTIDE SEQUENCE</scope>
    <source>
        <strain evidence="16">RSA 567</strain>
    </source>
</reference>
<dbReference type="EC" id="3.2.1.39" evidence="4"/>
<dbReference type="PROSITE" id="PS51257">
    <property type="entry name" value="PROKAR_LIPOPROTEIN"/>
    <property type="match status" value="1"/>
</dbReference>
<evidence type="ECO:0000256" key="2">
    <source>
        <dbReference type="ARBA" id="ARBA00004401"/>
    </source>
</evidence>
<evidence type="ECO:0000256" key="11">
    <source>
        <dbReference type="ARBA" id="ARBA00023326"/>
    </source>
</evidence>